<comment type="caution">
    <text evidence="15">The sequence shown here is derived from an EMBL/GenBank/DDBJ whole genome shotgun (WGS) entry which is preliminary data.</text>
</comment>
<dbReference type="GO" id="GO:0016020">
    <property type="term" value="C:membrane"/>
    <property type="evidence" value="ECO:0007669"/>
    <property type="project" value="UniProtKB-SubCell"/>
</dbReference>
<keyword evidence="10 13" id="KW-0503">Monooxygenase</keyword>
<keyword evidence="4 12" id="KW-0349">Heme</keyword>
<keyword evidence="5" id="KW-0812">Transmembrane</keyword>
<dbReference type="CDD" id="cd11043">
    <property type="entry name" value="CYP90-like"/>
    <property type="match status" value="1"/>
</dbReference>
<organism evidence="15 16">
    <name type="scientific">Corchorus olitorius</name>
    <dbReference type="NCBI Taxonomy" id="93759"/>
    <lineage>
        <taxon>Eukaryota</taxon>
        <taxon>Viridiplantae</taxon>
        <taxon>Streptophyta</taxon>
        <taxon>Embryophyta</taxon>
        <taxon>Tracheophyta</taxon>
        <taxon>Spermatophyta</taxon>
        <taxon>Magnoliopsida</taxon>
        <taxon>eudicotyledons</taxon>
        <taxon>Gunneridae</taxon>
        <taxon>Pentapetalae</taxon>
        <taxon>rosids</taxon>
        <taxon>malvids</taxon>
        <taxon>Malvales</taxon>
        <taxon>Malvaceae</taxon>
        <taxon>Grewioideae</taxon>
        <taxon>Apeibeae</taxon>
        <taxon>Corchorus</taxon>
    </lineage>
</organism>
<evidence type="ECO:0000313" key="16">
    <source>
        <dbReference type="Proteomes" id="UP000187203"/>
    </source>
</evidence>
<dbReference type="InterPro" id="IPR036396">
    <property type="entry name" value="Cyt_P450_sf"/>
</dbReference>
<comment type="similarity">
    <text evidence="3 13">Belongs to the cytochrome P450 family.</text>
</comment>
<dbReference type="OrthoDB" id="1372046at2759"/>
<evidence type="ECO:0000256" key="13">
    <source>
        <dbReference type="RuleBase" id="RU000461"/>
    </source>
</evidence>
<evidence type="ECO:0000256" key="8">
    <source>
        <dbReference type="ARBA" id="ARBA00023002"/>
    </source>
</evidence>
<evidence type="ECO:0000256" key="10">
    <source>
        <dbReference type="ARBA" id="ARBA00023033"/>
    </source>
</evidence>
<evidence type="ECO:0000256" key="14">
    <source>
        <dbReference type="SAM" id="SignalP"/>
    </source>
</evidence>
<dbReference type="GO" id="GO:0020037">
    <property type="term" value="F:heme binding"/>
    <property type="evidence" value="ECO:0007669"/>
    <property type="project" value="InterPro"/>
</dbReference>
<feature type="binding site" description="axial binding residue" evidence="12">
    <location>
        <position position="429"/>
    </location>
    <ligand>
        <name>heme</name>
        <dbReference type="ChEBI" id="CHEBI:30413"/>
    </ligand>
    <ligandPart>
        <name>Fe</name>
        <dbReference type="ChEBI" id="CHEBI:18248"/>
    </ligandPart>
</feature>
<evidence type="ECO:0000256" key="5">
    <source>
        <dbReference type="ARBA" id="ARBA00022692"/>
    </source>
</evidence>
<comment type="subcellular location">
    <subcellularLocation>
        <location evidence="2">Membrane</location>
        <topology evidence="2">Single-pass membrane protein</topology>
    </subcellularLocation>
</comment>
<dbReference type="FunFam" id="1.10.630.10:FF:000020">
    <property type="entry name" value="Cytochrome P450 family protein"/>
    <property type="match status" value="1"/>
</dbReference>
<keyword evidence="11" id="KW-0472">Membrane</keyword>
<dbReference type="InterPro" id="IPR017972">
    <property type="entry name" value="Cyt_P450_CS"/>
</dbReference>
<dbReference type="PRINTS" id="PR00385">
    <property type="entry name" value="P450"/>
</dbReference>
<keyword evidence="9 12" id="KW-0408">Iron</keyword>
<dbReference type="Pfam" id="PF00067">
    <property type="entry name" value="p450"/>
    <property type="match status" value="1"/>
</dbReference>
<gene>
    <name evidence="15" type="ORF">COLO4_17086</name>
</gene>
<dbReference type="STRING" id="93759.A0A1R3JE66"/>
<dbReference type="GO" id="GO:0016705">
    <property type="term" value="F:oxidoreductase activity, acting on paired donors, with incorporation or reduction of molecular oxygen"/>
    <property type="evidence" value="ECO:0007669"/>
    <property type="project" value="InterPro"/>
</dbReference>
<keyword evidence="14" id="KW-0732">Signal</keyword>
<evidence type="ECO:0000256" key="12">
    <source>
        <dbReference type="PIRSR" id="PIRSR602401-1"/>
    </source>
</evidence>
<dbReference type="GO" id="GO:0016125">
    <property type="term" value="P:sterol metabolic process"/>
    <property type="evidence" value="ECO:0007669"/>
    <property type="project" value="TreeGrafter"/>
</dbReference>
<dbReference type="InterPro" id="IPR001128">
    <property type="entry name" value="Cyt_P450"/>
</dbReference>
<dbReference type="GO" id="GO:0005506">
    <property type="term" value="F:iron ion binding"/>
    <property type="evidence" value="ECO:0007669"/>
    <property type="project" value="InterPro"/>
</dbReference>
<dbReference type="SUPFAM" id="SSF48264">
    <property type="entry name" value="Cytochrome P450"/>
    <property type="match status" value="1"/>
</dbReference>
<dbReference type="PANTHER" id="PTHR24286">
    <property type="entry name" value="CYTOCHROME P450 26"/>
    <property type="match status" value="1"/>
</dbReference>
<comment type="cofactor">
    <cofactor evidence="1 12">
        <name>heme</name>
        <dbReference type="ChEBI" id="CHEBI:30413"/>
    </cofactor>
</comment>
<name>A0A1R3JE66_9ROSI</name>
<dbReference type="InterPro" id="IPR002401">
    <property type="entry name" value="Cyt_P450_E_grp-I"/>
</dbReference>
<dbReference type="PROSITE" id="PS00086">
    <property type="entry name" value="CYTOCHROME_P450"/>
    <property type="match status" value="1"/>
</dbReference>
<evidence type="ECO:0000256" key="4">
    <source>
        <dbReference type="ARBA" id="ARBA00022617"/>
    </source>
</evidence>
<keyword evidence="6 12" id="KW-0479">Metal-binding</keyword>
<feature type="chain" id="PRO_5012435806" evidence="14">
    <location>
        <begin position="21"/>
        <end position="479"/>
    </location>
</feature>
<dbReference type="EMBL" id="AWUE01016288">
    <property type="protein sequence ID" value="OMO93114.1"/>
    <property type="molecule type" value="Genomic_DNA"/>
</dbReference>
<accession>A0A1R3JE66</accession>
<dbReference type="GO" id="GO:0010268">
    <property type="term" value="P:brassinosteroid homeostasis"/>
    <property type="evidence" value="ECO:0007669"/>
    <property type="project" value="TreeGrafter"/>
</dbReference>
<protein>
    <submittedName>
        <fullName evidence="15">Cytochrome P450</fullName>
    </submittedName>
</protein>
<dbReference type="GO" id="GO:0004497">
    <property type="term" value="F:monooxygenase activity"/>
    <property type="evidence" value="ECO:0007669"/>
    <property type="project" value="UniProtKB-KW"/>
</dbReference>
<evidence type="ECO:0000256" key="11">
    <source>
        <dbReference type="ARBA" id="ARBA00023136"/>
    </source>
</evidence>
<evidence type="ECO:0000313" key="15">
    <source>
        <dbReference type="EMBL" id="OMO93114.1"/>
    </source>
</evidence>
<evidence type="ECO:0000256" key="3">
    <source>
        <dbReference type="ARBA" id="ARBA00010617"/>
    </source>
</evidence>
<proteinExistence type="inferred from homology"/>
<feature type="signal peptide" evidence="14">
    <location>
        <begin position="1"/>
        <end position="20"/>
    </location>
</feature>
<keyword evidence="8 13" id="KW-0560">Oxidoreductase</keyword>
<evidence type="ECO:0000256" key="9">
    <source>
        <dbReference type="ARBA" id="ARBA00023004"/>
    </source>
</evidence>
<sequence>MWSGALLICVVALLLLRKFSRWLHKWYNPKCNGQLPPGSMGLPFIGETIEFFTPHSLNDIPPFISKRMKRYGAVFRTSLVGQKVIVSTDPEINYEIFQQENKSFLLSYTESFLEIFGQESLVKHHGMLHKYLKNLVLHLVSPENLKRNLLPEMDKATHKHLNSWAILGTMEVKEGSSEMIFEYIAKKLIDYDEMNTSPNKKLRNNFQAFMDGLISFPLNIPGFAYHACLQGRKNAHKVIKDKLNERRKLASKSEKNYDFLDNLIEEVDNVDSILTEPIAIDLIFLLLFASHETTSAAMTLAVKFIADHPQVLEELTKEHEAILESRENKNSQLTWQEYKSMTFTHMVINETARLANIVPGIFRKALTDVEMKGYTIPAGWSVMVVPAAVHLSPGKYDDPLQFNPWRWEGKELHAGSKTFMAFGGGIRLCVGADFAKLQMAIFIHHMVTKYRWRVIKGGDIVRKPGLIFPNGLHIKISDK</sequence>
<evidence type="ECO:0000256" key="7">
    <source>
        <dbReference type="ARBA" id="ARBA00022989"/>
    </source>
</evidence>
<dbReference type="PANTHER" id="PTHR24286:SF185">
    <property type="entry name" value="CYTOCHROME P450 87A3-LIKE"/>
    <property type="match status" value="1"/>
</dbReference>
<dbReference type="Proteomes" id="UP000187203">
    <property type="component" value="Unassembled WGS sequence"/>
</dbReference>
<keyword evidence="7" id="KW-1133">Transmembrane helix</keyword>
<evidence type="ECO:0000256" key="1">
    <source>
        <dbReference type="ARBA" id="ARBA00001971"/>
    </source>
</evidence>
<reference evidence="16" key="1">
    <citation type="submission" date="2013-09" db="EMBL/GenBank/DDBJ databases">
        <title>Corchorus olitorius genome sequencing.</title>
        <authorList>
            <person name="Alam M."/>
            <person name="Haque M.S."/>
            <person name="Islam M.S."/>
            <person name="Emdad E.M."/>
            <person name="Islam M.M."/>
            <person name="Ahmed B."/>
            <person name="Halim A."/>
            <person name="Hossen Q.M.M."/>
            <person name="Hossain M.Z."/>
            <person name="Ahmed R."/>
            <person name="Khan M.M."/>
            <person name="Islam R."/>
            <person name="Rashid M.M."/>
            <person name="Khan S.A."/>
            <person name="Rahman M.S."/>
            <person name="Alam M."/>
            <person name="Yahiya A.S."/>
            <person name="Khan M.S."/>
            <person name="Azam M.S."/>
            <person name="Haque T."/>
            <person name="Lashkar M.Z.H."/>
            <person name="Akhand A.I."/>
            <person name="Morshed G."/>
            <person name="Roy S."/>
            <person name="Uddin K.S."/>
            <person name="Rabeya T."/>
            <person name="Hossain A.S."/>
            <person name="Chowdhury A."/>
            <person name="Snigdha A.R."/>
            <person name="Mortoza M.S."/>
            <person name="Matin S.A."/>
            <person name="Hoque S.M.E."/>
            <person name="Islam M.K."/>
            <person name="Roy D.K."/>
            <person name="Haider R."/>
            <person name="Moosa M.M."/>
            <person name="Elias S.M."/>
            <person name="Hasan A.M."/>
            <person name="Jahan S."/>
            <person name="Shafiuddin M."/>
            <person name="Mahmood N."/>
            <person name="Shommy N.S."/>
        </authorList>
    </citation>
    <scope>NUCLEOTIDE SEQUENCE [LARGE SCALE GENOMIC DNA]</scope>
    <source>
        <strain evidence="16">cv. O-4</strain>
    </source>
</reference>
<dbReference type="AlphaFoldDB" id="A0A1R3JE66"/>
<dbReference type="PRINTS" id="PR00463">
    <property type="entry name" value="EP450I"/>
</dbReference>
<keyword evidence="16" id="KW-1185">Reference proteome</keyword>
<dbReference type="Gene3D" id="1.10.630.10">
    <property type="entry name" value="Cytochrome P450"/>
    <property type="match status" value="1"/>
</dbReference>
<evidence type="ECO:0000256" key="2">
    <source>
        <dbReference type="ARBA" id="ARBA00004167"/>
    </source>
</evidence>
<evidence type="ECO:0000256" key="6">
    <source>
        <dbReference type="ARBA" id="ARBA00022723"/>
    </source>
</evidence>
<dbReference type="GO" id="GO:0016132">
    <property type="term" value="P:brassinosteroid biosynthetic process"/>
    <property type="evidence" value="ECO:0007669"/>
    <property type="project" value="TreeGrafter"/>
</dbReference>